<name>A0A1X0P036_9TRYP</name>
<dbReference type="EMBL" id="NBCO01000010">
    <property type="protein sequence ID" value="ORC89839.1"/>
    <property type="molecule type" value="Genomic_DNA"/>
</dbReference>
<comment type="caution">
    <text evidence="3">The sequence shown here is derived from an EMBL/GenBank/DDBJ whole genome shotgun (WGS) entry which is preliminary data.</text>
</comment>
<dbReference type="PROSITE" id="PS51823">
    <property type="entry name" value="CLU"/>
    <property type="match status" value="1"/>
</dbReference>
<dbReference type="InterPro" id="IPR025697">
    <property type="entry name" value="CLU_dom"/>
</dbReference>
<dbReference type="PROSITE" id="PS50096">
    <property type="entry name" value="IQ"/>
    <property type="match status" value="1"/>
</dbReference>
<dbReference type="RefSeq" id="XP_028883905.1">
    <property type="nucleotide sequence ID" value="XM_029024598.1"/>
</dbReference>
<organism evidence="3 4">
    <name type="scientific">Trypanosoma theileri</name>
    <dbReference type="NCBI Taxonomy" id="67003"/>
    <lineage>
        <taxon>Eukaryota</taxon>
        <taxon>Discoba</taxon>
        <taxon>Euglenozoa</taxon>
        <taxon>Kinetoplastea</taxon>
        <taxon>Metakinetoplastina</taxon>
        <taxon>Trypanosomatida</taxon>
        <taxon>Trypanosomatidae</taxon>
        <taxon>Trypanosoma</taxon>
    </lineage>
</organism>
<reference evidence="3 4" key="1">
    <citation type="submission" date="2017-03" db="EMBL/GenBank/DDBJ databases">
        <title>An alternative strategy for trypanosome survival in the mammalian bloodstream revealed through genome and transcriptome analysis of the ubiquitous bovine parasite Trypanosoma (Megatrypanum) theileri.</title>
        <authorList>
            <person name="Kelly S."/>
            <person name="Ivens A."/>
            <person name="Mott A."/>
            <person name="O'Neill E."/>
            <person name="Emms D."/>
            <person name="Macleod O."/>
            <person name="Voorheis P."/>
            <person name="Matthews J."/>
            <person name="Matthews K."/>
            <person name="Carrington M."/>
        </authorList>
    </citation>
    <scope>NUCLEOTIDE SEQUENCE [LARGE SCALE GENOMIC DNA]</scope>
    <source>
        <strain evidence="3">Edinburgh</strain>
    </source>
</reference>
<dbReference type="Proteomes" id="UP000192257">
    <property type="component" value="Unassembled WGS sequence"/>
</dbReference>
<feature type="region of interest" description="Disordered" evidence="1">
    <location>
        <begin position="22"/>
        <end position="41"/>
    </location>
</feature>
<feature type="domain" description="Clu" evidence="2">
    <location>
        <begin position="44"/>
        <end position="262"/>
    </location>
</feature>
<evidence type="ECO:0000259" key="2">
    <source>
        <dbReference type="PROSITE" id="PS51823"/>
    </source>
</evidence>
<keyword evidence="4" id="KW-1185">Reference proteome</keyword>
<dbReference type="VEuPathDB" id="TriTrypDB:TM35_000101070"/>
<evidence type="ECO:0000313" key="4">
    <source>
        <dbReference type="Proteomes" id="UP000192257"/>
    </source>
</evidence>
<proteinExistence type="predicted"/>
<gene>
    <name evidence="3" type="ORF">TM35_000101070</name>
</gene>
<sequence>MYDILEEASIITDCEVSEERSARGSWNGSIHNEPSEAEPPWLPPSHLSAHLPFRSACEYLDRHSRDWNDEFQKLWDEETHQLWGTDSRESLEQLLNHYESYCLSLVESLCREGGSSSTWSSKALEIPDCFRVGNIMLRVWKDDKLGLNMQRCFRVLLDCKAPRIAFPLTAAFRYYNVSITAQAVIPIARGRAPLYRGDGVADPLLHSPLRDYLSFLLEALNVIPHGIGVQSKHLGVEVYEGADRRLYLLNPIGLLPPLNGISSSRSVPLRRWWHIVRGPPAVFMQPPLESYDRDVSNIYFSLLDAMHEVGVRRHKAMVRILHENGLNICLLGKVLRHLLSQTDENTNDDDDDYDDENKENLSRLIGVEIIARAVRRVMYNQVTLDRAPRTVKTANGYLARAVSAMIDTDSNRFIYGLIPTINRMFPTSDNDNLLQNYLQSLLRDNTLLATKRLCSLCGFILNRGIVERIDCIPSSHNFSSYVDVSHESAVPVFMLNTKKESDVTRGLFTSLILPYHIVHQVRAGHFQQAMRLARRIVAVRARAKRQFLYFEALINAAVVTTQAGNHESAKEMLERVRTGMRITPAVKLGVLKNSGTLLIPRNNYFLPGRVEVEVTDGFLDCCSGEYVEARKKFLSAIDLGCSMDTSSAEFATYLLLLPFAGLLETAVRSSVVTIGELLAMWRRLRLLLGPSIYGATICEQLASLLFERGIYETAVERLRDAMEIVALLLGDQSFEVGVLLNKLAFVYYTWDVKRFGVLCTSLLQFSETIMIETKGDLTVSHLCVVENTVMTLMMRGKFVEASGRLRAVLNPSSQRILRIPREHPVMVRLYETQERLKTLFTPTAIVIIQRRWREYKRRVVLNIVFEVNACLLQRVGRGMLRRKLLLLYSRSYIHLEELYRHDYEFTLLNFSKPLLRASELISKKCRNWNGEFQYHHQCDLMWDADSYTARKEHLTALEQEFHNTVVEGIKSSQKLSRGLIPVPSCSTSFVKENIVITRVAKDDEFPKWQNKLSALLRQSPTAFFTAALCDYVVVEDEAYFAQALIPVHRKPQFIIASDGKIDVGTYGESCGIFEEISWLLLGHGLNHHTNCVFGAEIVKAMDGMWYLTNGIRFLASSQDSTDNLSETSNTSPYEKALQLCAMNQQKQAVALMEQYILSRKWYHCAGEILARSFLAYCRAAAGELKDTIFKVSNIGDNIEKRGWTLLTTRLNYLLGRALIRIGEYAQAIEPLMEQFQILKSERFHAYYAAYPILDSALWLGRASRNAGKPLQRSVITFTLHVATNSEPTELLFETCAAMTHYCMESGELQLAEEFAAVRERKVKELDEASSLRYAKALHDHSQLLFRRGGKESYEASASMLTAAIRIVETAQPDSLALGIMLNNYGSLLTHMNKLSSAKKALLNAQRLLQTHLSREHQEMISWRKNMKILENRIRRGAALRIQHAVRRWIERRASSRRLELEDPERYGALLRYQLVSRMKRLVVSEATGRIFIADEENELFYLLQCKQRQSLGNAKIATILRQTHGARMNIHKEKILTSLAELTELEKNIRDVIISFQYKEQEMLFIQGLWERHRLGRRSIIRENHMMRITLKIWRIDNVQTVIRSDMLRSHLRLLLYLVSREEAARRKMLERINRKKKRALGVNISRILNQNRHSNHRPRRRKNFQRIFEDLIIEEQVRRESIVKKEAILSRDFFFGPLVDSEEDSEKDSSGIW</sequence>
<protein>
    <recommendedName>
        <fullName evidence="2">Clu domain-containing protein</fullName>
    </recommendedName>
</protein>
<dbReference type="Gene3D" id="1.25.40.10">
    <property type="entry name" value="Tetratricopeptide repeat domain"/>
    <property type="match status" value="2"/>
</dbReference>
<dbReference type="Pfam" id="PF12807">
    <property type="entry name" value="eIF3_p135"/>
    <property type="match status" value="1"/>
</dbReference>
<evidence type="ECO:0000313" key="3">
    <source>
        <dbReference type="EMBL" id="ORC89839.1"/>
    </source>
</evidence>
<dbReference type="InterPro" id="IPR033646">
    <property type="entry name" value="CLU-central"/>
</dbReference>
<dbReference type="InterPro" id="IPR011990">
    <property type="entry name" value="TPR-like_helical_dom_sf"/>
</dbReference>
<accession>A0A1X0P036</accession>
<evidence type="ECO:0000256" key="1">
    <source>
        <dbReference type="SAM" id="MobiDB-lite"/>
    </source>
</evidence>
<dbReference type="GeneID" id="39984378"/>
<dbReference type="OrthoDB" id="271152at2759"/>